<comment type="caution">
    <text evidence="3">The sequence shown here is derived from an EMBL/GenBank/DDBJ whole genome shotgun (WGS) entry which is preliminary data.</text>
</comment>
<dbReference type="Pfam" id="PF08429">
    <property type="entry name" value="PLU-1"/>
    <property type="match status" value="1"/>
</dbReference>
<reference evidence="3 4" key="1">
    <citation type="submission" date="2021-06" db="EMBL/GenBank/DDBJ databases">
        <authorList>
            <person name="Palmer J.M."/>
        </authorList>
    </citation>
    <scope>NUCLEOTIDE SEQUENCE [LARGE SCALE GENOMIC DNA]</scope>
    <source>
        <strain evidence="3 4">GA_2019</strain>
        <tissue evidence="3">Muscle</tissue>
    </source>
</reference>
<keyword evidence="4" id="KW-1185">Reference proteome</keyword>
<evidence type="ECO:0000313" key="4">
    <source>
        <dbReference type="Proteomes" id="UP001476798"/>
    </source>
</evidence>
<dbReference type="InterPro" id="IPR048615">
    <property type="entry name" value="KDM5_C-hel"/>
</dbReference>
<feature type="domain" description="Lysine-specific demethylase-like" evidence="1">
    <location>
        <begin position="109"/>
        <end position="165"/>
    </location>
</feature>
<dbReference type="Pfam" id="PF21323">
    <property type="entry name" value="KDM5_C-hel"/>
    <property type="match status" value="1"/>
</dbReference>
<dbReference type="Proteomes" id="UP001476798">
    <property type="component" value="Unassembled WGS sequence"/>
</dbReference>
<accession>A0ABV0P4G1</accession>
<organism evidence="3 4">
    <name type="scientific">Goodea atripinnis</name>
    <dbReference type="NCBI Taxonomy" id="208336"/>
    <lineage>
        <taxon>Eukaryota</taxon>
        <taxon>Metazoa</taxon>
        <taxon>Chordata</taxon>
        <taxon>Craniata</taxon>
        <taxon>Vertebrata</taxon>
        <taxon>Euteleostomi</taxon>
        <taxon>Actinopterygii</taxon>
        <taxon>Neopterygii</taxon>
        <taxon>Teleostei</taxon>
        <taxon>Neoteleostei</taxon>
        <taxon>Acanthomorphata</taxon>
        <taxon>Ovalentaria</taxon>
        <taxon>Atherinomorphae</taxon>
        <taxon>Cyprinodontiformes</taxon>
        <taxon>Goodeidae</taxon>
        <taxon>Goodea</taxon>
    </lineage>
</organism>
<evidence type="ECO:0000259" key="2">
    <source>
        <dbReference type="Pfam" id="PF21323"/>
    </source>
</evidence>
<protein>
    <submittedName>
        <fullName evidence="3">Uncharacterized protein</fullName>
    </submittedName>
</protein>
<proteinExistence type="predicted"/>
<evidence type="ECO:0000259" key="1">
    <source>
        <dbReference type="Pfam" id="PF08429"/>
    </source>
</evidence>
<sequence>MPIGRNCVDHYRQLSRYCVFSHDEMVCNMALKADTMDVELASGLLEDMTIMIQEERELREKINKMVRRSRFQFLGCHFWLHSLLCGSDVWIFVSRVWCSLDKLITRCSQMRSGSLEELHSLLEQAETKAFPKISLLDHLSTVTSEADKVAVMAQQLLNGKRQTRY</sequence>
<feature type="domain" description="Lysine-specific demethylase 5 C-terminal helical" evidence="2">
    <location>
        <begin position="1"/>
        <end position="53"/>
    </location>
</feature>
<dbReference type="EMBL" id="JAHRIO010060422">
    <property type="protein sequence ID" value="MEQ2177899.1"/>
    <property type="molecule type" value="Genomic_DNA"/>
</dbReference>
<dbReference type="InterPro" id="IPR013637">
    <property type="entry name" value="Lys_sp_deMease-like_dom"/>
</dbReference>
<gene>
    <name evidence="3" type="ORF">GOODEAATRI_008471</name>
</gene>
<evidence type="ECO:0000313" key="3">
    <source>
        <dbReference type="EMBL" id="MEQ2177899.1"/>
    </source>
</evidence>
<name>A0ABV0P4G1_9TELE</name>